<keyword evidence="17" id="KW-0511">Multifunctional enzyme</keyword>
<evidence type="ECO:0000256" key="21">
    <source>
        <dbReference type="ARBA" id="ARBA00049902"/>
    </source>
</evidence>
<comment type="similarity">
    <text evidence="4 23">In the C-terminal section; belongs to the transpeptidase family.</text>
</comment>
<evidence type="ECO:0000256" key="24">
    <source>
        <dbReference type="SAM" id="MobiDB-lite"/>
    </source>
</evidence>
<dbReference type="RefSeq" id="WP_378118905.1">
    <property type="nucleotide sequence ID" value="NZ_JBHRTF010000004.1"/>
</dbReference>
<dbReference type="SUPFAM" id="SSF53955">
    <property type="entry name" value="Lysozyme-like"/>
    <property type="match status" value="1"/>
</dbReference>
<dbReference type="Pfam" id="PF14814">
    <property type="entry name" value="UB2H"/>
    <property type="match status" value="1"/>
</dbReference>
<evidence type="ECO:0000256" key="3">
    <source>
        <dbReference type="ARBA" id="ARBA00004752"/>
    </source>
</evidence>
<keyword evidence="25" id="KW-1133">Transmembrane helix</keyword>
<keyword evidence="25" id="KW-0812">Transmembrane</keyword>
<dbReference type="InterPro" id="IPR036950">
    <property type="entry name" value="PBP_transglycosylase"/>
</dbReference>
<evidence type="ECO:0000256" key="20">
    <source>
        <dbReference type="ARBA" id="ARBA00034000"/>
    </source>
</evidence>
<evidence type="ECO:0000256" key="10">
    <source>
        <dbReference type="ARBA" id="ARBA00022676"/>
    </source>
</evidence>
<evidence type="ECO:0000256" key="1">
    <source>
        <dbReference type="ARBA" id="ARBA00002624"/>
    </source>
</evidence>
<keyword evidence="12" id="KW-0378">Hydrolase</keyword>
<dbReference type="InterPro" id="IPR050396">
    <property type="entry name" value="Glycosyltr_51/Transpeptidase"/>
</dbReference>
<proteinExistence type="inferred from homology"/>
<dbReference type="PANTHER" id="PTHR32282:SF11">
    <property type="entry name" value="PENICILLIN-BINDING PROTEIN 1B"/>
    <property type="match status" value="1"/>
</dbReference>
<dbReference type="NCBIfam" id="TIGR02071">
    <property type="entry name" value="PBP_1b"/>
    <property type="match status" value="1"/>
</dbReference>
<feature type="domain" description="Bifunctional transglycosylase second" evidence="28">
    <location>
        <begin position="81"/>
        <end position="170"/>
    </location>
</feature>
<dbReference type="InterPro" id="IPR011813">
    <property type="entry name" value="PBP_1b"/>
</dbReference>
<dbReference type="InterPro" id="IPR001264">
    <property type="entry name" value="Glyco_trans_51"/>
</dbReference>
<comment type="subcellular location">
    <subcellularLocation>
        <location evidence="2">Cell membrane</location>
    </subcellularLocation>
</comment>
<organism evidence="29 30">
    <name type="scientific">Cellvibrio fontiphilus</name>
    <dbReference type="NCBI Taxonomy" id="1815559"/>
    <lineage>
        <taxon>Bacteria</taxon>
        <taxon>Pseudomonadati</taxon>
        <taxon>Pseudomonadota</taxon>
        <taxon>Gammaproteobacteria</taxon>
        <taxon>Cellvibrionales</taxon>
        <taxon>Cellvibrionaceae</taxon>
        <taxon>Cellvibrio</taxon>
    </lineage>
</organism>
<comment type="caution">
    <text evidence="29">The sequence shown here is derived from an EMBL/GenBank/DDBJ whole genome shotgun (WGS) entry which is preliminary data.</text>
</comment>
<evidence type="ECO:0000256" key="23">
    <source>
        <dbReference type="PIRNR" id="PIRNR002799"/>
    </source>
</evidence>
<evidence type="ECO:0000313" key="30">
    <source>
        <dbReference type="Proteomes" id="UP001595555"/>
    </source>
</evidence>
<keyword evidence="18 23" id="KW-0961">Cell wall biogenesis/degradation</keyword>
<dbReference type="SUPFAM" id="SSF56601">
    <property type="entry name" value="beta-lactamase/transpeptidase-like"/>
    <property type="match status" value="1"/>
</dbReference>
<keyword evidence="13 23" id="KW-0133">Cell shape</keyword>
<evidence type="ECO:0000256" key="8">
    <source>
        <dbReference type="ARBA" id="ARBA00022645"/>
    </source>
</evidence>
<evidence type="ECO:0000256" key="13">
    <source>
        <dbReference type="ARBA" id="ARBA00022960"/>
    </source>
</evidence>
<evidence type="ECO:0000256" key="4">
    <source>
        <dbReference type="ARBA" id="ARBA00007090"/>
    </source>
</evidence>
<dbReference type="EMBL" id="JBHRTF010000004">
    <property type="protein sequence ID" value="MFC3116027.1"/>
    <property type="molecule type" value="Genomic_DNA"/>
</dbReference>
<keyword evidence="14 23" id="KW-0573">Peptidoglycan synthesis</keyword>
<sequence length="790" mass="87463">MTKRRVSTSRSSSSRSNKGRAKSSSRRTTWALARIWIVYGLLLLVALLGVWTLYLDSVVRSKFEGKKWSLPARVYARPLELYLGQSLSPVLFEQELRALGYRFEGNINAPGQVVKKVSAGSNEVTYHIHSRGFNFWDKTEPAQKFMLRVANGSVQGLINLAGGDLPLVRLEPEEIGGFYPADKEDRLLVRLADLPPLLGETLLAVEDKHFLDHRGVSPLAILRAAWVNTTSGGVVQGGSTITQQLVKNFYLTNEQSLLRRKIPEAIMAILLEVHYSKSEILETYINEVFLGQSGARSINGFALGAQHYFRKPLRELDTHELALLVGLVKGASYYNPWRNPERAKARRNVVLGVMHQEGLIDAAQLKRAQAAPLGIVAEGESRTTTYPAFMELVKRQLNQDYNEEDLRSEGLRIFTSLSPMVQRQAERAMQARLPELEKRFKTKNVQASMVVTSVGGGEILALLGDRNPRFVGFNRALDAKRQIGSLMKPFVFLAALEQPQKYHLATTVSDDPVSYKSGGKWWAPQNADKQNHGDIPLYKALAFSYNQATARLGMTLGLDTVAQVVKRAGYAGDVPALPAMLLGSVEMSPLEVAGIYHTLAAEGVYTPLNAIREVLAADGKPLKRYPLQLEQRFDTETIFQLQYAMQRTMREGTGRSAYNQLPASLEVAGKTGTTNEQRDSWFAGYSGEHLAVVWLGRDDNSATPLSGAGGALQVWTEFMKQLPSQSLPQEPPPGVSFDWLDGASGKLSAEGCIGAVWLPLRDDARPQESASCLLPNSNNPVKNFWQRLVN</sequence>
<evidence type="ECO:0000256" key="22">
    <source>
        <dbReference type="NCBIfam" id="TIGR02071"/>
    </source>
</evidence>
<dbReference type="InterPro" id="IPR028166">
    <property type="entry name" value="UB2H"/>
</dbReference>
<evidence type="ECO:0000313" key="29">
    <source>
        <dbReference type="EMBL" id="MFC3116027.1"/>
    </source>
</evidence>
<evidence type="ECO:0000259" key="26">
    <source>
        <dbReference type="Pfam" id="PF00905"/>
    </source>
</evidence>
<evidence type="ECO:0000256" key="9">
    <source>
        <dbReference type="ARBA" id="ARBA00022670"/>
    </source>
</evidence>
<evidence type="ECO:0000256" key="15">
    <source>
        <dbReference type="ARBA" id="ARBA00023136"/>
    </source>
</evidence>
<keyword evidence="9" id="KW-0645">Protease</keyword>
<dbReference type="Pfam" id="PF00912">
    <property type="entry name" value="Transgly"/>
    <property type="match status" value="1"/>
</dbReference>
<dbReference type="Pfam" id="PF00905">
    <property type="entry name" value="Transpeptidase"/>
    <property type="match status" value="1"/>
</dbReference>
<dbReference type="Gene3D" id="1.10.3810.10">
    <property type="entry name" value="Biosynthetic peptidoglycan transglycosylase-like"/>
    <property type="match status" value="1"/>
</dbReference>
<keyword evidence="8" id="KW-0121">Carboxypeptidase</keyword>
<feature type="domain" description="Penicillin-binding protein transpeptidase" evidence="26">
    <location>
        <begin position="448"/>
        <end position="686"/>
    </location>
</feature>
<dbReference type="Gene3D" id="3.30.2060.10">
    <property type="entry name" value="Penicillin-binding protein 1b domain"/>
    <property type="match status" value="1"/>
</dbReference>
<dbReference type="PIRSF" id="PIRSF002799">
    <property type="entry name" value="PBP_1b"/>
    <property type="match status" value="1"/>
</dbReference>
<dbReference type="InterPro" id="IPR012338">
    <property type="entry name" value="Beta-lactam/transpept-like"/>
</dbReference>
<feature type="transmembrane region" description="Helical" evidence="25">
    <location>
        <begin position="31"/>
        <end position="54"/>
    </location>
</feature>
<evidence type="ECO:0000256" key="25">
    <source>
        <dbReference type="SAM" id="Phobius"/>
    </source>
</evidence>
<evidence type="ECO:0000256" key="2">
    <source>
        <dbReference type="ARBA" id="ARBA00004236"/>
    </source>
</evidence>
<evidence type="ECO:0000256" key="16">
    <source>
        <dbReference type="ARBA" id="ARBA00023251"/>
    </source>
</evidence>
<keyword evidence="15 25" id="KW-0472">Membrane</keyword>
<comment type="function">
    <text evidence="1 23">Cell wall formation. Synthesis of cross-linked peptidoglycan from the lipid intermediates. The enzyme has a penicillin-insensitive transglycosylase N-terminal domain (formation of linear glycan strands) and a penicillin-sensitive transpeptidase C-terminal domain (cross-linking of the peptide subunits).</text>
</comment>
<evidence type="ECO:0000256" key="7">
    <source>
        <dbReference type="ARBA" id="ARBA00022475"/>
    </source>
</evidence>
<dbReference type="PANTHER" id="PTHR32282">
    <property type="entry name" value="BINDING PROTEIN TRANSPEPTIDASE, PUTATIVE-RELATED"/>
    <property type="match status" value="1"/>
</dbReference>
<comment type="catalytic activity">
    <reaction evidence="20">
        <text>Preferential cleavage: (Ac)2-L-Lys-D-Ala-|-D-Ala. Also transpeptidation of peptidyl-alanyl moieties that are N-acyl substituents of D-alanine.</text>
        <dbReference type="EC" id="3.4.16.4"/>
    </reaction>
</comment>
<accession>A0ABV7FHR4</accession>
<protein>
    <recommendedName>
        <fullName evidence="6 22">Penicillin-binding protein 1B</fullName>
        <shortName evidence="23">PBP-1b</shortName>
        <shortName evidence="23">PBP1b</shortName>
    </recommendedName>
    <alternativeName>
        <fullName evidence="19 23">Murein polymerase</fullName>
    </alternativeName>
</protein>
<evidence type="ECO:0000256" key="19">
    <source>
        <dbReference type="ARBA" id="ARBA00032454"/>
    </source>
</evidence>
<dbReference type="InterPro" id="IPR001460">
    <property type="entry name" value="PCN-bd_Tpept"/>
</dbReference>
<evidence type="ECO:0000256" key="14">
    <source>
        <dbReference type="ARBA" id="ARBA00022984"/>
    </source>
</evidence>
<keyword evidence="10 23" id="KW-0328">Glycosyltransferase</keyword>
<gene>
    <name evidence="29" type="primary">mrcB</name>
    <name evidence="29" type="ORF">ACFODX_10700</name>
</gene>
<keyword evidence="16" id="KW-0046">Antibiotic resistance</keyword>
<keyword evidence="30" id="KW-1185">Reference proteome</keyword>
<comment type="pathway">
    <text evidence="3 23">Cell wall biogenesis; peptidoglycan biosynthesis.</text>
</comment>
<feature type="domain" description="Glycosyl transferase family 51" evidence="27">
    <location>
        <begin position="182"/>
        <end position="354"/>
    </location>
</feature>
<evidence type="ECO:0000256" key="11">
    <source>
        <dbReference type="ARBA" id="ARBA00022679"/>
    </source>
</evidence>
<dbReference type="InterPro" id="IPR023346">
    <property type="entry name" value="Lysozyme-like_dom_sf"/>
</dbReference>
<name>A0ABV7FHR4_9GAMM</name>
<evidence type="ECO:0000259" key="28">
    <source>
        <dbReference type="Pfam" id="PF14814"/>
    </source>
</evidence>
<comment type="similarity">
    <text evidence="5 23">In the N-terminal section; belongs to the glycosyltransferase 51 family.</text>
</comment>
<comment type="catalytic activity">
    <reaction evidence="21">
        <text>[GlcNAc-(1-&gt;4)-Mur2Ac(oyl-L-Ala-gamma-D-Glu-L-Lys-D-Ala-D-Ala)](n)-di-trans,octa-cis-undecaprenyl diphosphate + beta-D-GlcNAc-(1-&gt;4)-Mur2Ac(oyl-L-Ala-gamma-D-Glu-L-Lys-D-Ala-D-Ala)-di-trans,octa-cis-undecaprenyl diphosphate = [GlcNAc-(1-&gt;4)-Mur2Ac(oyl-L-Ala-gamma-D-Glu-L-Lys-D-Ala-D-Ala)](n+1)-di-trans,octa-cis-undecaprenyl diphosphate + di-trans,octa-cis-undecaprenyl diphosphate + H(+)</text>
        <dbReference type="Rhea" id="RHEA:23708"/>
        <dbReference type="Rhea" id="RHEA-COMP:9602"/>
        <dbReference type="Rhea" id="RHEA-COMP:9603"/>
        <dbReference type="ChEBI" id="CHEBI:15378"/>
        <dbReference type="ChEBI" id="CHEBI:58405"/>
        <dbReference type="ChEBI" id="CHEBI:60033"/>
        <dbReference type="ChEBI" id="CHEBI:78435"/>
        <dbReference type="EC" id="2.4.99.28"/>
    </reaction>
</comment>
<keyword evidence="7" id="KW-1003">Cell membrane</keyword>
<reference evidence="30" key="1">
    <citation type="journal article" date="2019" name="Int. J. Syst. Evol. Microbiol.">
        <title>The Global Catalogue of Microorganisms (GCM) 10K type strain sequencing project: providing services to taxonomists for standard genome sequencing and annotation.</title>
        <authorList>
            <consortium name="The Broad Institute Genomics Platform"/>
            <consortium name="The Broad Institute Genome Sequencing Center for Infectious Disease"/>
            <person name="Wu L."/>
            <person name="Ma J."/>
        </authorList>
    </citation>
    <scope>NUCLEOTIDE SEQUENCE [LARGE SCALE GENOMIC DNA]</scope>
    <source>
        <strain evidence="30">KCTC 52237</strain>
    </source>
</reference>
<feature type="region of interest" description="Disordered" evidence="24">
    <location>
        <begin position="1"/>
        <end position="22"/>
    </location>
</feature>
<dbReference type="Proteomes" id="UP001595555">
    <property type="component" value="Unassembled WGS sequence"/>
</dbReference>
<evidence type="ECO:0000259" key="27">
    <source>
        <dbReference type="Pfam" id="PF00912"/>
    </source>
</evidence>
<evidence type="ECO:0000256" key="5">
    <source>
        <dbReference type="ARBA" id="ARBA00007739"/>
    </source>
</evidence>
<evidence type="ECO:0000256" key="17">
    <source>
        <dbReference type="ARBA" id="ARBA00023268"/>
    </source>
</evidence>
<evidence type="ECO:0000256" key="6">
    <source>
        <dbReference type="ARBA" id="ARBA00018637"/>
    </source>
</evidence>
<keyword evidence="11 23" id="KW-0808">Transferase</keyword>
<dbReference type="Gene3D" id="3.40.710.10">
    <property type="entry name" value="DD-peptidase/beta-lactamase superfamily"/>
    <property type="match status" value="1"/>
</dbReference>
<evidence type="ECO:0000256" key="18">
    <source>
        <dbReference type="ARBA" id="ARBA00023316"/>
    </source>
</evidence>
<evidence type="ECO:0000256" key="12">
    <source>
        <dbReference type="ARBA" id="ARBA00022801"/>
    </source>
</evidence>